<dbReference type="Proteomes" id="UP001368270">
    <property type="component" value="Unassembled WGS sequence"/>
</dbReference>
<evidence type="ECO:0000313" key="3">
    <source>
        <dbReference type="Proteomes" id="UP001368270"/>
    </source>
</evidence>
<accession>A0ABU8QEK4</accession>
<evidence type="ECO:0008006" key="4">
    <source>
        <dbReference type="Google" id="ProtNLM"/>
    </source>
</evidence>
<protein>
    <recommendedName>
        <fullName evidence="4">Flagellar motility protein MotE, a chaperone for MotC folding</fullName>
    </recommendedName>
</protein>
<evidence type="ECO:0000313" key="2">
    <source>
        <dbReference type="EMBL" id="MEJ5217845.1"/>
    </source>
</evidence>
<feature type="region of interest" description="Disordered" evidence="1">
    <location>
        <begin position="53"/>
        <end position="79"/>
    </location>
</feature>
<dbReference type="RefSeq" id="WP_339402813.1">
    <property type="nucleotide sequence ID" value="NZ_JBBGAZ010000002.1"/>
</dbReference>
<dbReference type="EMBL" id="JBBGAZ010000002">
    <property type="protein sequence ID" value="MEJ5217845.1"/>
    <property type="molecule type" value="Genomic_DNA"/>
</dbReference>
<evidence type="ECO:0000256" key="1">
    <source>
        <dbReference type="SAM" id="MobiDB-lite"/>
    </source>
</evidence>
<organism evidence="2 3">
    <name type="scientific">Cognatishimia coralii</name>
    <dbReference type="NCBI Taxonomy" id="3083254"/>
    <lineage>
        <taxon>Bacteria</taxon>
        <taxon>Pseudomonadati</taxon>
        <taxon>Pseudomonadota</taxon>
        <taxon>Alphaproteobacteria</taxon>
        <taxon>Rhodobacterales</taxon>
        <taxon>Paracoccaceae</taxon>
        <taxon>Cognatishimia</taxon>
    </lineage>
</organism>
<proteinExistence type="predicted"/>
<dbReference type="SUPFAM" id="SSF158791">
    <property type="entry name" value="MgtE N-terminal domain-like"/>
    <property type="match status" value="1"/>
</dbReference>
<name>A0ABU8QEK4_9RHOB</name>
<gene>
    <name evidence="2" type="ORF">WG622_06305</name>
</gene>
<comment type="caution">
    <text evidence="2">The sequence shown here is derived from an EMBL/GenBank/DDBJ whole genome shotgun (WGS) entry which is preliminary data.</text>
</comment>
<reference evidence="2 3" key="1">
    <citation type="submission" date="2024-03" db="EMBL/GenBank/DDBJ databases">
        <title>Cognatishimia coralii sp. nov., a marine bacterium isolated from coral surrounding seawater.</title>
        <authorList>
            <person name="Liu X."/>
            <person name="Liu S."/>
            <person name="Sun H."/>
            <person name="Zhang Y."/>
        </authorList>
    </citation>
    <scope>NUCLEOTIDE SEQUENCE [LARGE SCALE GENOMIC DNA]</scope>
    <source>
        <strain evidence="2 3">D5M38</strain>
    </source>
</reference>
<keyword evidence="3" id="KW-1185">Reference proteome</keyword>
<sequence length="225" mass="24112">MARVPVGKILIGGLVMTVVAKAAVSLPELPNPFTAPAPTISDIVLTAGDADTDEKVVAKSEEEGDEGPPPVIAGLSDTPGLCETPEEVLRALSKERELIAERMAKVDAHEAEVTLAREKLDIEKAALVELKGSIETLLAKIEAQQTDDVQRLIDFYKNMKPAEAASLMNEMDIEVTIMVLGTMSPRTAAPILAKMTPVRARAVSKIILERSQLPGDQDLNGVRLN</sequence>